<feature type="site" description="Contributes to substrate recognition" evidence="9">
    <location>
        <position position="102"/>
    </location>
</feature>
<dbReference type="PANTHER" id="PTHR42891">
    <property type="entry name" value="D-GLYCERO-BETA-D-MANNO-HEPTOSE-1,7-BISPHOSPHATE 7-PHOSPHATASE"/>
    <property type="match status" value="1"/>
</dbReference>
<evidence type="ECO:0000256" key="5">
    <source>
        <dbReference type="ARBA" id="ARBA00023277"/>
    </source>
</evidence>
<dbReference type="AlphaFoldDB" id="A0A484HEC6"/>
<evidence type="ECO:0000256" key="4">
    <source>
        <dbReference type="ARBA" id="ARBA00022801"/>
    </source>
</evidence>
<dbReference type="PIRSF" id="PIRSF004682">
    <property type="entry name" value="GmhB"/>
    <property type="match status" value="1"/>
</dbReference>
<keyword evidence="10" id="KW-0460">Magnesium</keyword>
<dbReference type="NCBIfam" id="TIGR01549">
    <property type="entry name" value="HAD-SF-IA-v1"/>
    <property type="match status" value="1"/>
</dbReference>
<evidence type="ECO:0000256" key="6">
    <source>
        <dbReference type="ARBA" id="ARBA00031828"/>
    </source>
</evidence>
<keyword evidence="2 7" id="KW-0963">Cytoplasm</keyword>
<accession>A0A484HEC6</accession>
<keyword evidence="3 10" id="KW-0479">Metal-binding</keyword>
<dbReference type="GO" id="GO:0046872">
    <property type="term" value="F:metal ion binding"/>
    <property type="evidence" value="ECO:0007669"/>
    <property type="project" value="UniProtKB-KW"/>
</dbReference>
<gene>
    <name evidence="11" type="ORF">EPICR_10308</name>
</gene>
<comment type="cofactor">
    <cofactor evidence="10">
        <name>Mg(2+)</name>
        <dbReference type="ChEBI" id="CHEBI:18420"/>
    </cofactor>
</comment>
<dbReference type="PANTHER" id="PTHR42891:SF1">
    <property type="entry name" value="D-GLYCERO-BETA-D-MANNO-HEPTOSE-1,7-BISPHOSPHATE 7-PHOSPHATASE"/>
    <property type="match status" value="1"/>
</dbReference>
<evidence type="ECO:0000256" key="10">
    <source>
        <dbReference type="PIRSR" id="PIRSR004682-4"/>
    </source>
</evidence>
<dbReference type="GO" id="GO:0005975">
    <property type="term" value="P:carbohydrate metabolic process"/>
    <property type="evidence" value="ECO:0007669"/>
    <property type="project" value="InterPro"/>
</dbReference>
<dbReference type="InterPro" id="IPR004446">
    <property type="entry name" value="Heptose_bisP_phosphatase"/>
</dbReference>
<comment type="similarity">
    <text evidence="7">Belongs to the gmhB family.</text>
</comment>
<dbReference type="InterPro" id="IPR006549">
    <property type="entry name" value="HAD-SF_hydro_IIIA"/>
</dbReference>
<evidence type="ECO:0000256" key="1">
    <source>
        <dbReference type="ARBA" id="ARBA00004496"/>
    </source>
</evidence>
<feature type="site" description="Stabilizes the phosphoryl group" evidence="9">
    <location>
        <position position="52"/>
    </location>
</feature>
<evidence type="ECO:0000256" key="8">
    <source>
        <dbReference type="PIRSR" id="PIRSR004682-1"/>
    </source>
</evidence>
<keyword evidence="4 7" id="KW-0378">Hydrolase</keyword>
<dbReference type="GO" id="GO:0005737">
    <property type="term" value="C:cytoplasm"/>
    <property type="evidence" value="ECO:0007669"/>
    <property type="project" value="UniProtKB-SubCell"/>
</dbReference>
<dbReference type="InterPro" id="IPR023214">
    <property type="entry name" value="HAD_sf"/>
</dbReference>
<comment type="cofactor">
    <cofactor evidence="10">
        <name>Zn(2+)</name>
        <dbReference type="ChEBI" id="CHEBI:29105"/>
    </cofactor>
</comment>
<evidence type="ECO:0000256" key="3">
    <source>
        <dbReference type="ARBA" id="ARBA00022723"/>
    </source>
</evidence>
<dbReference type="NCBIfam" id="NF006506">
    <property type="entry name" value="PRK08942.1"/>
    <property type="match status" value="1"/>
</dbReference>
<evidence type="ECO:0000256" key="9">
    <source>
        <dbReference type="PIRSR" id="PIRSR004682-3"/>
    </source>
</evidence>
<feature type="binding site" evidence="10">
    <location>
        <position position="93"/>
    </location>
    <ligand>
        <name>Zn(2+)</name>
        <dbReference type="ChEBI" id="CHEBI:29105"/>
    </ligand>
</feature>
<dbReference type="InterPro" id="IPR036412">
    <property type="entry name" value="HAD-like_sf"/>
</dbReference>
<name>A0A484HEC6_9BACT</name>
<keyword evidence="5 7" id="KW-0119">Carbohydrate metabolism</keyword>
<evidence type="ECO:0000256" key="7">
    <source>
        <dbReference type="PIRNR" id="PIRNR004682"/>
    </source>
</evidence>
<sequence length="186" mass="20338">MLKKVVFLDRDGVINQDSADYIKSREEFKWIPGSLEAIRILTAEGFSVILITNQSVIGRKMVTAPGLDAIHAMLVQKVESAGGKILDIFFCPHTDEDRCACRKPRPGLIHMAQKAHDIDLKSAVMVGDSVKDIECAQNAGCFQSILVRTGSGKESEKILKARKIEPDHVADDLYGAAGHIAFGISF</sequence>
<dbReference type="InterPro" id="IPR006543">
    <property type="entry name" value="Histidinol-phos"/>
</dbReference>
<proteinExistence type="inferred from homology"/>
<evidence type="ECO:0000256" key="2">
    <source>
        <dbReference type="ARBA" id="ARBA00022490"/>
    </source>
</evidence>
<dbReference type="Pfam" id="PF13242">
    <property type="entry name" value="Hydrolase_like"/>
    <property type="match status" value="1"/>
</dbReference>
<organism evidence="11">
    <name type="scientific">uncultured Desulfobacteraceae bacterium</name>
    <dbReference type="NCBI Taxonomy" id="218296"/>
    <lineage>
        <taxon>Bacteria</taxon>
        <taxon>Pseudomonadati</taxon>
        <taxon>Thermodesulfobacteriota</taxon>
        <taxon>Desulfobacteria</taxon>
        <taxon>Desulfobacterales</taxon>
        <taxon>Desulfobacteraceae</taxon>
        <taxon>environmental samples</taxon>
    </lineage>
</organism>
<protein>
    <recommendedName>
        <fullName evidence="6 7">D,D-heptose 1,7-bisphosphate phosphatase</fullName>
        <ecNumber evidence="7">3.1.3.-</ecNumber>
    </recommendedName>
</protein>
<evidence type="ECO:0000313" key="11">
    <source>
        <dbReference type="EMBL" id="VEN72808.1"/>
    </source>
</evidence>
<reference evidence="11" key="1">
    <citation type="submission" date="2019-01" db="EMBL/GenBank/DDBJ databases">
        <authorList>
            <consortium name="Genoscope - CEA"/>
            <person name="William W."/>
        </authorList>
    </citation>
    <scope>NUCLEOTIDE SEQUENCE</scope>
    <source>
        <strain evidence="11">CR-1</strain>
    </source>
</reference>
<dbReference type="CDD" id="cd07503">
    <property type="entry name" value="HAD_HisB-N"/>
    <property type="match status" value="1"/>
</dbReference>
<feature type="binding site" evidence="10">
    <location>
        <position position="91"/>
    </location>
    <ligand>
        <name>Zn(2+)</name>
        <dbReference type="ChEBI" id="CHEBI:29105"/>
    </ligand>
</feature>
<dbReference type="EMBL" id="CAACVI010000001">
    <property type="protein sequence ID" value="VEN72808.1"/>
    <property type="molecule type" value="Genomic_DNA"/>
</dbReference>
<dbReference type="SUPFAM" id="SSF56784">
    <property type="entry name" value="HAD-like"/>
    <property type="match status" value="1"/>
</dbReference>
<dbReference type="EC" id="3.1.3.-" evidence="7"/>
<feature type="binding site" evidence="10">
    <location>
        <position position="99"/>
    </location>
    <ligand>
        <name>Zn(2+)</name>
        <dbReference type="ChEBI" id="CHEBI:29105"/>
    </ligand>
</feature>
<keyword evidence="10" id="KW-0862">Zinc</keyword>
<feature type="binding site" evidence="10">
    <location>
        <position position="9"/>
    </location>
    <ligand>
        <name>Mg(2+)</name>
        <dbReference type="ChEBI" id="CHEBI:18420"/>
    </ligand>
</feature>
<feature type="binding site" evidence="10">
    <location>
        <position position="128"/>
    </location>
    <ligand>
        <name>Mg(2+)</name>
        <dbReference type="ChEBI" id="CHEBI:18420"/>
    </ligand>
</feature>
<comment type="subcellular location">
    <subcellularLocation>
        <location evidence="1 7">Cytoplasm</location>
    </subcellularLocation>
</comment>
<dbReference type="NCBIfam" id="TIGR01656">
    <property type="entry name" value="Histidinol-ppas"/>
    <property type="match status" value="1"/>
</dbReference>
<feature type="binding site" evidence="10">
    <location>
        <position position="101"/>
    </location>
    <ligand>
        <name>Zn(2+)</name>
        <dbReference type="ChEBI" id="CHEBI:29105"/>
    </ligand>
</feature>
<dbReference type="Gene3D" id="3.40.50.1000">
    <property type="entry name" value="HAD superfamily/HAD-like"/>
    <property type="match status" value="1"/>
</dbReference>
<dbReference type="GO" id="GO:0016791">
    <property type="term" value="F:phosphatase activity"/>
    <property type="evidence" value="ECO:0007669"/>
    <property type="project" value="InterPro"/>
</dbReference>
<feature type="site" description="Stabilizes the phosphoryl group" evidence="9">
    <location>
        <position position="103"/>
    </location>
</feature>
<feature type="binding site" evidence="10">
    <location>
        <position position="11"/>
    </location>
    <ligand>
        <name>Mg(2+)</name>
        <dbReference type="ChEBI" id="CHEBI:18420"/>
    </ligand>
</feature>
<feature type="active site" description="Nucleophile" evidence="8">
    <location>
        <position position="9"/>
    </location>
</feature>
<dbReference type="InterPro" id="IPR006439">
    <property type="entry name" value="HAD-SF_hydro_IA"/>
</dbReference>
<feature type="active site" description="Nucleophile" evidence="8">
    <location>
        <position position="11"/>
    </location>
</feature>
<dbReference type="NCBIfam" id="TIGR01662">
    <property type="entry name" value="HAD-SF-IIIA"/>
    <property type="match status" value="1"/>
</dbReference>